<sequence>MKSCEMHLVLVLSDHVNVGKDPLYRPPKTQKAEEGRTTQTTVYPHVKASGKFPGKNPRAQKAHLYAFKETFLEK</sequence>
<evidence type="ECO:0000313" key="7">
    <source>
        <dbReference type="EMBL" id="MRZ56998.1"/>
    </source>
</evidence>
<evidence type="ECO:0000313" key="5">
    <source>
        <dbReference type="EMBL" id="MCB6519585.1"/>
    </source>
</evidence>
<organism evidence="2 10">
    <name type="scientific">Parabacteroides distasonis</name>
    <dbReference type="NCBI Taxonomy" id="823"/>
    <lineage>
        <taxon>Bacteria</taxon>
        <taxon>Pseudomonadati</taxon>
        <taxon>Bacteroidota</taxon>
        <taxon>Bacteroidia</taxon>
        <taxon>Bacteroidales</taxon>
        <taxon>Tannerellaceae</taxon>
        <taxon>Parabacteroides</taxon>
    </lineage>
</organism>
<dbReference type="GeneID" id="93524909"/>
<dbReference type="EMBL" id="CZBM01000022">
    <property type="protein sequence ID" value="CUQ53911.1"/>
    <property type="molecule type" value="Genomic_DNA"/>
</dbReference>
<evidence type="ECO:0000313" key="13">
    <source>
        <dbReference type="Proteomes" id="UP000432516"/>
    </source>
</evidence>
<name>A0A173VPR4_PARDI</name>
<evidence type="ECO:0000313" key="2">
    <source>
        <dbReference type="EMBL" id="CUN29479.1"/>
    </source>
</evidence>
<reference evidence="11" key="2">
    <citation type="submission" date="2017-04" db="EMBL/GenBank/DDBJ databases">
        <title>Function of individual gut microbiota members based on whole genome sequencing of pure cultures obtained from chicken caecum.</title>
        <authorList>
            <person name="Medvecky M."/>
            <person name="Cejkova D."/>
            <person name="Polansky O."/>
            <person name="Karasova D."/>
            <person name="Kubasova T."/>
            <person name="Cizek A."/>
            <person name="Rychlik I."/>
        </authorList>
    </citation>
    <scope>NUCLEOTIDE SEQUENCE [LARGE SCALE GENOMIC DNA]</scope>
    <source>
        <strain evidence="11">An199</strain>
    </source>
</reference>
<dbReference type="EMBL" id="CYXP01000014">
    <property type="protein sequence ID" value="CUN33009.1"/>
    <property type="molecule type" value="Genomic_DNA"/>
</dbReference>
<dbReference type="EMBL" id="CYXP01000008">
    <property type="protein sequence ID" value="CUN29479.1"/>
    <property type="molecule type" value="Genomic_DNA"/>
</dbReference>
<evidence type="ECO:0000313" key="6">
    <source>
        <dbReference type="EMBL" id="MDB9137895.1"/>
    </source>
</evidence>
<dbReference type="Proteomes" id="UP001211522">
    <property type="component" value="Unassembled WGS sequence"/>
</dbReference>
<dbReference type="EMBL" id="JAQMPX010000035">
    <property type="protein sequence ID" value="MDB9137895.1"/>
    <property type="molecule type" value="Genomic_DNA"/>
</dbReference>
<dbReference type="EMBL" id="NFJX01000029">
    <property type="protein sequence ID" value="OUP14598.1"/>
    <property type="molecule type" value="Genomic_DNA"/>
</dbReference>
<evidence type="ECO:0000313" key="11">
    <source>
        <dbReference type="Proteomes" id="UP000195950"/>
    </source>
</evidence>
<reference evidence="5" key="6">
    <citation type="submission" date="2021-10" db="EMBL/GenBank/DDBJ databases">
        <title>Collection of gut derived symbiotic bacterial strains cultured from healthy donors.</title>
        <authorList>
            <person name="Lin H."/>
            <person name="Littmann E."/>
            <person name="Kohout C."/>
            <person name="Pamer E.G."/>
        </authorList>
    </citation>
    <scope>NUCLEOTIDE SEQUENCE</scope>
    <source>
        <strain evidence="5">DFI.2.94</strain>
    </source>
</reference>
<dbReference type="EMBL" id="JAJCNI010000026">
    <property type="protein sequence ID" value="MCB6519585.1"/>
    <property type="molecule type" value="Genomic_DNA"/>
</dbReference>
<evidence type="ECO:0000313" key="8">
    <source>
        <dbReference type="EMBL" id="OUP14598.1"/>
    </source>
</evidence>
<dbReference type="Proteomes" id="UP000432516">
    <property type="component" value="Unassembled WGS sequence"/>
</dbReference>
<reference evidence="7 13" key="5">
    <citation type="journal article" date="2019" name="Nat. Med.">
        <title>A library of human gut bacterial isolates paired with longitudinal multiomics data enables mechanistic microbiome research.</title>
        <authorList>
            <person name="Poyet M."/>
            <person name="Groussin M."/>
            <person name="Gibbons S.M."/>
            <person name="Avila-Pacheco J."/>
            <person name="Jiang X."/>
            <person name="Kearney S.M."/>
            <person name="Perrotta A.R."/>
            <person name="Berdy B."/>
            <person name="Zhao S."/>
            <person name="Lieberman T.D."/>
            <person name="Swanson P.K."/>
            <person name="Smith M."/>
            <person name="Roesemann S."/>
            <person name="Alexander J.E."/>
            <person name="Rich S.A."/>
            <person name="Livny J."/>
            <person name="Vlamakis H."/>
            <person name="Clish C."/>
            <person name="Bullock K."/>
            <person name="Deik A."/>
            <person name="Scott J."/>
            <person name="Pierce K.A."/>
            <person name="Xavier R.J."/>
            <person name="Alm E.J."/>
        </authorList>
    </citation>
    <scope>NUCLEOTIDE SEQUENCE [LARGE SCALE GENOMIC DNA]</scope>
    <source>
        <strain evidence="7 13">BIOML-A2</strain>
    </source>
</reference>
<gene>
    <name evidence="8" type="ORF">B5F32_19725</name>
    <name evidence="9" type="ORF">DW782_18780</name>
    <name evidence="2" type="ORF">ERS852429_03430</name>
    <name evidence="3" type="ORF">ERS852429_04220</name>
    <name evidence="4" type="ORF">ERS852560_03939</name>
    <name evidence="7" type="ORF">GKD68_20095</name>
    <name evidence="5" type="ORF">LI194_17500</name>
    <name evidence="6" type="ORF">PN612_05120</name>
</gene>
<dbReference type="Proteomes" id="UP000195950">
    <property type="component" value="Unassembled WGS sequence"/>
</dbReference>
<feature type="region of interest" description="Disordered" evidence="1">
    <location>
        <begin position="21"/>
        <end position="40"/>
    </location>
</feature>
<reference evidence="6" key="7">
    <citation type="submission" date="2023-01" db="EMBL/GenBank/DDBJ databases">
        <title>Human gut microbiome strain richness.</title>
        <authorList>
            <person name="Chen-Liaw A."/>
        </authorList>
    </citation>
    <scope>NUCLEOTIDE SEQUENCE</scope>
    <source>
        <strain evidence="6">D35st1_E5_D35t1_190705</strain>
    </source>
</reference>
<evidence type="ECO:0000313" key="12">
    <source>
        <dbReference type="Proteomes" id="UP000284660"/>
    </source>
</evidence>
<dbReference type="EMBL" id="QSJN01000015">
    <property type="protein sequence ID" value="RHD71725.1"/>
    <property type="molecule type" value="Genomic_DNA"/>
</dbReference>
<dbReference type="RefSeq" id="WP_005865070.1">
    <property type="nucleotide sequence ID" value="NZ_AP019729.1"/>
</dbReference>
<dbReference type="Proteomes" id="UP000284660">
    <property type="component" value="Unassembled WGS sequence"/>
</dbReference>
<accession>A0A173VPR4</accession>
<dbReference type="EMBL" id="WKNE01000025">
    <property type="protein sequence ID" value="MRZ56998.1"/>
    <property type="molecule type" value="Genomic_DNA"/>
</dbReference>
<evidence type="ECO:0000313" key="4">
    <source>
        <dbReference type="EMBL" id="CUQ53911.1"/>
    </source>
</evidence>
<evidence type="ECO:0000313" key="3">
    <source>
        <dbReference type="EMBL" id="CUN33009.1"/>
    </source>
</evidence>
<evidence type="ECO:0000313" key="9">
    <source>
        <dbReference type="EMBL" id="RHD71725.1"/>
    </source>
</evidence>
<proteinExistence type="predicted"/>
<dbReference type="Proteomes" id="UP000095332">
    <property type="component" value="Unassembled WGS sequence"/>
</dbReference>
<reference evidence="2 10" key="1">
    <citation type="submission" date="2015-09" db="EMBL/GenBank/DDBJ databases">
        <authorList>
            <consortium name="Pathogen Informatics"/>
        </authorList>
    </citation>
    <scope>NUCLEOTIDE SEQUENCE [LARGE SCALE GENOMIC DNA]</scope>
    <source>
        <strain evidence="2 10">2789STDY5608872</strain>
        <strain evidence="4">2789STDY5834948</strain>
    </source>
</reference>
<dbReference type="AlphaFoldDB" id="A0A173VPR4"/>
<evidence type="ECO:0000313" key="10">
    <source>
        <dbReference type="Proteomes" id="UP000095591"/>
    </source>
</evidence>
<protein>
    <submittedName>
        <fullName evidence="2">Uncharacterized protein</fullName>
    </submittedName>
</protein>
<reference evidence="8" key="3">
    <citation type="journal article" date="2018" name="BMC Genomics">
        <title>Whole genome sequencing and function prediction of 133 gut anaerobes isolated from chicken caecum in pure cultures.</title>
        <authorList>
            <person name="Medvecky M."/>
            <person name="Cejkova D."/>
            <person name="Polansky O."/>
            <person name="Karasova D."/>
            <person name="Kubasova T."/>
            <person name="Cizek A."/>
            <person name="Rychlik I."/>
        </authorList>
    </citation>
    <scope>NUCLEOTIDE SEQUENCE</scope>
    <source>
        <strain evidence="8">An199</strain>
    </source>
</reference>
<reference evidence="9 12" key="4">
    <citation type="submission" date="2018-08" db="EMBL/GenBank/DDBJ databases">
        <title>A genome reference for cultivated species of the human gut microbiota.</title>
        <authorList>
            <person name="Zou Y."/>
            <person name="Xue W."/>
            <person name="Luo G."/>
        </authorList>
    </citation>
    <scope>NUCLEOTIDE SEQUENCE [LARGE SCALE GENOMIC DNA]</scope>
    <source>
        <strain evidence="9 12">AM30-4</strain>
    </source>
</reference>
<dbReference type="Proteomes" id="UP000095591">
    <property type="component" value="Unassembled WGS sequence"/>
</dbReference>
<dbReference type="Proteomes" id="UP001198806">
    <property type="component" value="Unassembled WGS sequence"/>
</dbReference>
<evidence type="ECO:0000256" key="1">
    <source>
        <dbReference type="SAM" id="MobiDB-lite"/>
    </source>
</evidence>